<dbReference type="EMBL" id="JAANIT010004702">
    <property type="protein sequence ID" value="KAG1532336.1"/>
    <property type="molecule type" value="Genomic_DNA"/>
</dbReference>
<evidence type="ECO:0000313" key="3">
    <source>
        <dbReference type="Proteomes" id="UP000717996"/>
    </source>
</evidence>
<sequence>MFIILIVEPIEGFNPLNPDLLRDPKYADLSESDRAAKCTEVHQARLVRALQHIRESVRPAVARSFFVKNWITLDQYKEVVPTVTRAARTTGSTQDATMEEIHDTFSTTELDPLDVDLNMPMPNQDTRTCTKNNNMLTMTLWNANGCNRYTVDQTTNSLLTSSLIFITETWLLSPLRLMTSWQQYHTYGIPLEGQSRGQMGISLLVNPDCPYPVTHFPSDNPYVLSCQVSTLLVHCVYLPPSLSDLEAMDILDGLPHQSHPSQTNMIVCGDFNARHQHLLGDSRTTTRGIKLFSWILENGMTCWNTQLAYGIPTYCAQGRVNATTGEHFNSVIDLPLSWFRPSSCVVVLCPASTTVSTCSPSSFVESE</sequence>
<dbReference type="Gene3D" id="3.60.10.10">
    <property type="entry name" value="Endonuclease/exonuclease/phosphatase"/>
    <property type="match status" value="1"/>
</dbReference>
<reference evidence="2" key="1">
    <citation type="journal article" date="2020" name="Microb. Genom.">
        <title>Genetic diversity of clinical and environmental Mucorales isolates obtained from an investigation of mucormycosis cases among solid organ transplant recipients.</title>
        <authorList>
            <person name="Nguyen M.H."/>
            <person name="Kaul D."/>
            <person name="Muto C."/>
            <person name="Cheng S.J."/>
            <person name="Richter R.A."/>
            <person name="Bruno V.M."/>
            <person name="Liu G."/>
            <person name="Beyhan S."/>
            <person name="Sundermann A.J."/>
            <person name="Mounaud S."/>
            <person name="Pasculle A.W."/>
            <person name="Nierman W.C."/>
            <person name="Driscoll E."/>
            <person name="Cumbie R."/>
            <person name="Clancy C.J."/>
            <person name="Dupont C.L."/>
        </authorList>
    </citation>
    <scope>NUCLEOTIDE SEQUENCE</scope>
    <source>
        <strain evidence="2">GL16</strain>
    </source>
</reference>
<dbReference type="InterPro" id="IPR005135">
    <property type="entry name" value="Endo/exonuclease/phosphatase"/>
</dbReference>
<evidence type="ECO:0000259" key="1">
    <source>
        <dbReference type="Pfam" id="PF14529"/>
    </source>
</evidence>
<evidence type="ECO:0000313" key="2">
    <source>
        <dbReference type="EMBL" id="KAG1532336.1"/>
    </source>
</evidence>
<dbReference type="SUPFAM" id="SSF56219">
    <property type="entry name" value="DNase I-like"/>
    <property type="match status" value="1"/>
</dbReference>
<protein>
    <recommendedName>
        <fullName evidence="1">Endonuclease/exonuclease/phosphatase domain-containing protein</fullName>
    </recommendedName>
</protein>
<accession>A0A9P6XTR5</accession>
<gene>
    <name evidence="2" type="ORF">G6F51_013153</name>
</gene>
<dbReference type="Proteomes" id="UP000717996">
    <property type="component" value="Unassembled WGS sequence"/>
</dbReference>
<comment type="caution">
    <text evidence="2">The sequence shown here is derived from an EMBL/GenBank/DDBJ whole genome shotgun (WGS) entry which is preliminary data.</text>
</comment>
<name>A0A9P6XTR5_RHIOR</name>
<dbReference type="GO" id="GO:0003824">
    <property type="term" value="F:catalytic activity"/>
    <property type="evidence" value="ECO:0007669"/>
    <property type="project" value="InterPro"/>
</dbReference>
<proteinExistence type="predicted"/>
<organism evidence="2 3">
    <name type="scientific">Rhizopus oryzae</name>
    <name type="common">Mucormycosis agent</name>
    <name type="synonym">Rhizopus arrhizus var. delemar</name>
    <dbReference type="NCBI Taxonomy" id="64495"/>
    <lineage>
        <taxon>Eukaryota</taxon>
        <taxon>Fungi</taxon>
        <taxon>Fungi incertae sedis</taxon>
        <taxon>Mucoromycota</taxon>
        <taxon>Mucoromycotina</taxon>
        <taxon>Mucoromycetes</taxon>
        <taxon>Mucorales</taxon>
        <taxon>Mucorineae</taxon>
        <taxon>Rhizopodaceae</taxon>
        <taxon>Rhizopus</taxon>
    </lineage>
</organism>
<dbReference type="InterPro" id="IPR036691">
    <property type="entry name" value="Endo/exonu/phosph_ase_sf"/>
</dbReference>
<feature type="domain" description="Endonuclease/exonuclease/phosphatase" evidence="1">
    <location>
        <begin position="232"/>
        <end position="334"/>
    </location>
</feature>
<dbReference type="AlphaFoldDB" id="A0A9P6XTR5"/>
<dbReference type="Pfam" id="PF14529">
    <property type="entry name" value="Exo_endo_phos_2"/>
    <property type="match status" value="1"/>
</dbReference>